<name>A0A1H7LCJ3_9PROT</name>
<dbReference type="InterPro" id="IPR018641">
    <property type="entry name" value="Trfase_1_rSAM/seldom-assoc"/>
</dbReference>
<dbReference type="EMBL" id="FOBH01000004">
    <property type="protein sequence ID" value="SEK96067.1"/>
    <property type="molecule type" value="Genomic_DNA"/>
</dbReference>
<dbReference type="AlphaFoldDB" id="A0A1H7LCJ3"/>
<evidence type="ECO:0000313" key="2">
    <source>
        <dbReference type="Proteomes" id="UP000198620"/>
    </source>
</evidence>
<protein>
    <recommendedName>
        <fullName evidence="3">DUF2064 domain-containing protein</fullName>
    </recommendedName>
</protein>
<dbReference type="PANTHER" id="PTHR36529:SF1">
    <property type="entry name" value="GLYCOSYLTRANSFERASE"/>
    <property type="match status" value="1"/>
</dbReference>
<dbReference type="Gene3D" id="3.90.550.10">
    <property type="entry name" value="Spore Coat Polysaccharide Biosynthesis Protein SpsA, Chain A"/>
    <property type="match status" value="1"/>
</dbReference>
<dbReference type="Proteomes" id="UP000198620">
    <property type="component" value="Unassembled WGS sequence"/>
</dbReference>
<dbReference type="RefSeq" id="WP_245727860.1">
    <property type="nucleotide sequence ID" value="NZ_FOBH01000004.1"/>
</dbReference>
<reference evidence="1 2" key="1">
    <citation type="submission" date="2016-10" db="EMBL/GenBank/DDBJ databases">
        <authorList>
            <person name="de Groot N.N."/>
        </authorList>
    </citation>
    <scope>NUCLEOTIDE SEQUENCE [LARGE SCALE GENOMIC DNA]</scope>
    <source>
        <strain evidence="1 2">Nv1</strain>
    </source>
</reference>
<organism evidence="1 2">
    <name type="scientific">Nitrosovibrio tenuis</name>
    <dbReference type="NCBI Taxonomy" id="1233"/>
    <lineage>
        <taxon>Bacteria</taxon>
        <taxon>Pseudomonadati</taxon>
        <taxon>Pseudomonadota</taxon>
        <taxon>Betaproteobacteria</taxon>
        <taxon>Nitrosomonadales</taxon>
        <taxon>Nitrosomonadaceae</taxon>
        <taxon>Nitrosovibrio</taxon>
    </lineage>
</organism>
<evidence type="ECO:0008006" key="3">
    <source>
        <dbReference type="Google" id="ProtNLM"/>
    </source>
</evidence>
<gene>
    <name evidence="1" type="ORF">SAMN05216387_1045</name>
</gene>
<dbReference type="SUPFAM" id="SSF53448">
    <property type="entry name" value="Nucleotide-diphospho-sugar transferases"/>
    <property type="match status" value="1"/>
</dbReference>
<keyword evidence="2" id="KW-1185">Reference proteome</keyword>
<dbReference type="STRING" id="1233.SAMN05216387_1045"/>
<dbReference type="Pfam" id="PF09837">
    <property type="entry name" value="DUF2064"/>
    <property type="match status" value="1"/>
</dbReference>
<dbReference type="InterPro" id="IPR029044">
    <property type="entry name" value="Nucleotide-diphossugar_trans"/>
</dbReference>
<proteinExistence type="predicted"/>
<evidence type="ECO:0000313" key="1">
    <source>
        <dbReference type="EMBL" id="SEK96067.1"/>
    </source>
</evidence>
<dbReference type="PANTHER" id="PTHR36529">
    <property type="entry name" value="SLL1095 PROTEIN"/>
    <property type="match status" value="1"/>
</dbReference>
<sequence length="251" mass="26898">MREPHERLMQSVAAESITTDMIEAALVLVCKRPGLGIGKQRLAASLGRMAASRVAEALLACALEDTHVWSGPVVIAPAHAGDYAWAEALLPGVHPKTRVEPQSAGNLGQRLNILDRKLRAAGLEELVYIGSDAPALEAADYAAASEAMEYHDTVLMPSLDGGVVLMASRKHWPPLGGLPWSTPHLGIALADCCHDAGQSVSTLTHGFDVDEADDLVRLITSLSHDRRPARRALHELASHIVQLGETDHVQF</sequence>
<accession>A0A1H7LCJ3</accession>